<evidence type="ECO:0000313" key="1">
    <source>
        <dbReference type="EMBL" id="KAI4578272.1"/>
    </source>
</evidence>
<accession>A0ACB9USM8</accession>
<reference evidence="1" key="1">
    <citation type="submission" date="2022-03" db="EMBL/GenBank/DDBJ databases">
        <title>Genomic analyses of argali, domestic sheep and their hybrids provide insights into chromosomal evolution, heterosis and genetic basis of agronomic traits.</title>
        <authorList>
            <person name="Li M."/>
        </authorList>
    </citation>
    <scope>NUCLEOTIDE SEQUENCE</scope>
    <source>
        <strain evidence="1">F1 hybrid</strain>
    </source>
</reference>
<sequence length="270" mass="28617">MRVRTRSADHSGFFAESPAVLGTDLIHEVNTESDTSRPSPGLDGIAEGHGIPQAISEVLDRGSQSFRVFTWQISGGAVIRHAGDFCQGPEGEQKGPYPKPSVSGGAAREDEKEVGTSSHASDAGPRLVALWWLSELAPGWGGRVVMAVPDGASLVEEVGLEGGGQWQRVDLTQAPLPQGQAHRATAEIHERRQDYDARGPGLIAETEHKAPEIDVDIMPGKTPVPQILVGHYQDPEGLPDLSPFAQGGECQAVGSESGSICMEYGSGIRK</sequence>
<organism evidence="1 2">
    <name type="scientific">Ovis ammon polii x Ovis aries</name>
    <dbReference type="NCBI Taxonomy" id="2918886"/>
    <lineage>
        <taxon>Eukaryota</taxon>
        <taxon>Metazoa</taxon>
        <taxon>Chordata</taxon>
        <taxon>Craniata</taxon>
        <taxon>Vertebrata</taxon>
        <taxon>Euteleostomi</taxon>
        <taxon>Mammalia</taxon>
        <taxon>Eutheria</taxon>
        <taxon>Laurasiatheria</taxon>
        <taxon>Artiodactyla</taxon>
        <taxon>Ruminantia</taxon>
        <taxon>Pecora</taxon>
        <taxon>Bovidae</taxon>
        <taxon>Caprinae</taxon>
        <taxon>Ovis</taxon>
    </lineage>
</organism>
<dbReference type="Proteomes" id="UP001057279">
    <property type="component" value="Linkage Group LG12"/>
</dbReference>
<comment type="caution">
    <text evidence="1">The sequence shown here is derived from an EMBL/GenBank/DDBJ whole genome shotgun (WGS) entry which is preliminary data.</text>
</comment>
<keyword evidence="2" id="KW-1185">Reference proteome</keyword>
<protein>
    <submittedName>
        <fullName evidence="1">Uncharacterized protein</fullName>
    </submittedName>
</protein>
<gene>
    <name evidence="1" type="ORF">MJG53_011127</name>
</gene>
<proteinExistence type="predicted"/>
<name>A0ACB9USM8_9CETA</name>
<evidence type="ECO:0000313" key="2">
    <source>
        <dbReference type="Proteomes" id="UP001057279"/>
    </source>
</evidence>
<dbReference type="EMBL" id="CM043037">
    <property type="protein sequence ID" value="KAI4578272.1"/>
    <property type="molecule type" value="Genomic_DNA"/>
</dbReference>